<name>A0A6H1U0C1_9CYAN</name>
<evidence type="ECO:0000259" key="1">
    <source>
        <dbReference type="Pfam" id="PF12770"/>
    </source>
</evidence>
<evidence type="ECO:0000313" key="2">
    <source>
        <dbReference type="EMBL" id="QIZ71610.1"/>
    </source>
</evidence>
<dbReference type="SMART" id="SM00028">
    <property type="entry name" value="TPR"/>
    <property type="match status" value="5"/>
</dbReference>
<dbReference type="Gene3D" id="1.25.40.10">
    <property type="entry name" value="Tetratricopeptide repeat domain"/>
    <property type="match status" value="3"/>
</dbReference>
<accession>A0A6H1U0C1</accession>
<protein>
    <submittedName>
        <fullName evidence="2">CHAT domain-containing protein</fullName>
    </submittedName>
</protein>
<dbReference type="InterPro" id="IPR019734">
    <property type="entry name" value="TPR_rpt"/>
</dbReference>
<reference evidence="2 3" key="1">
    <citation type="submission" date="2020-04" db="EMBL/GenBank/DDBJ databases">
        <authorList>
            <person name="Basu S."/>
            <person name="Maruthanayagam V."/>
            <person name="Chakraborty S."/>
            <person name="Pramanik A."/>
            <person name="Mukherjee J."/>
            <person name="Brink B."/>
        </authorList>
    </citation>
    <scope>NUCLEOTIDE SEQUENCE [LARGE SCALE GENOMIC DNA]</scope>
    <source>
        <strain evidence="2 3">AP17</strain>
    </source>
</reference>
<dbReference type="InterPro" id="IPR024983">
    <property type="entry name" value="CHAT_dom"/>
</dbReference>
<dbReference type="RefSeq" id="WP_168569762.1">
    <property type="nucleotide sequence ID" value="NZ_CP051167.1"/>
</dbReference>
<keyword evidence="3" id="KW-1185">Reference proteome</keyword>
<feature type="domain" description="CHAT" evidence="1">
    <location>
        <begin position="923"/>
        <end position="1257"/>
    </location>
</feature>
<dbReference type="Proteomes" id="UP000500857">
    <property type="component" value="Chromosome"/>
</dbReference>
<organism evidence="2 3">
    <name type="scientific">Oxynema aestuarii AP17</name>
    <dbReference type="NCBI Taxonomy" id="2064643"/>
    <lineage>
        <taxon>Bacteria</taxon>
        <taxon>Bacillati</taxon>
        <taxon>Cyanobacteriota</taxon>
        <taxon>Cyanophyceae</taxon>
        <taxon>Oscillatoriophycideae</taxon>
        <taxon>Oscillatoriales</taxon>
        <taxon>Oscillatoriaceae</taxon>
        <taxon>Oxynema</taxon>
        <taxon>Oxynema aestuarii</taxon>
    </lineage>
</organism>
<dbReference type="KEGG" id="oxy:HCG48_14285"/>
<dbReference type="AlphaFoldDB" id="A0A6H1U0C1"/>
<dbReference type="PANTHER" id="PTHR10098">
    <property type="entry name" value="RAPSYN-RELATED"/>
    <property type="match status" value="1"/>
</dbReference>
<gene>
    <name evidence="2" type="ORF">HCG48_14285</name>
</gene>
<dbReference type="Pfam" id="PF12770">
    <property type="entry name" value="CHAT"/>
    <property type="match status" value="1"/>
</dbReference>
<dbReference type="EMBL" id="CP051167">
    <property type="protein sequence ID" value="QIZ71610.1"/>
    <property type="molecule type" value="Genomic_DNA"/>
</dbReference>
<dbReference type="SUPFAM" id="SSF48452">
    <property type="entry name" value="TPR-like"/>
    <property type="match status" value="4"/>
</dbReference>
<dbReference type="InterPro" id="IPR011990">
    <property type="entry name" value="TPR-like_helical_dom_sf"/>
</dbReference>
<proteinExistence type="predicted"/>
<sequence>MDERKINAYTNLLMQILQCSRDDEIDRLLEIRSDVFDRGFIEFLEMAGNLKTKQGEVDLGNLCVELASQLSLKLDRRSSQFREGDLDFLDKLIGIVKNRGNQSESIFRFLQQHLDRLDCHFVEFLYLFADREFPKYSADLREALAIVFHDLSHLLLQFPFGNRADIVEIAIACCDLTLCVYRRDSHPDEWAIVQNTLGLCLSDRIQGDRNRNIDRAIQCYQQALTIHTREQSLNNWITLNINLASAYVAKPQVNIPENFEKSIGHLKLVLQNIDRRENLETWAFVQHNLGAIYIDRPLGNRLENMEAAIACCEAALSVYDRQKHTVEWGKVQQNLGIAYFKRSQGDRHVNLELSIYYSNLALEIFSPQFFLGNWSKIKVNLARAYEDTSQNKSDNLEKALNCIHDIFEHLSLNDAPEQWAEAQLELGRVYSQRIQGDLIENFERAIAAYQSALSVYTKELFPEKWASVQHALGYAYQEQLLTTRPQPIERAIEHYQQALLVYSPNTFPYMWACTHLNLANAYNLCKTGSIAENIELAIDSAREALKVYNKENFLLEWADLQNNLGQFYTRRMRGNRDNNLQQSFLYYENALKVYNRQSFPLQWAKITLNLANLLHKSGKSQEAIAHLELALEVFTLNAFPYAASVCGHLLGNIAFDLGQWEKAIYGYELAVKGAEISRSWIKDDTRRQEILIRLFGNNPKIIEACIHHGDIEKAVEFLERSRSRFLADLMTSQELLSSQYLSDEIKQYLQDYERLQEQIDCLYFLNDSQVERSAIAHFDLLANRSYSNIPEQIAQLELEKQNIWKKFRRVDPVLAGELDIEPLEFDQIQALVNTRTTAILSFYVSEEDTYIFIVCKNKLTYQLCPSQGKNNLQQWLFKQWLEPYITSGDRTKSEEERKQWREQWQNAIPIVLTELSERLQLDRLIDEHLQGIEELILIPHLLLHQIPLGALPLADGGYFGDKFLIRYAPSCQILNYCQNRPPVINSMTYGIVENTQENLVFTNFECQYIAELFQIPNRFRLQGRQQGTVENFRELIAQVNVIHFSHHAESRLDRPLESKLELGDGYMTLGQLMTPGWRLTHLVEVSLSCCETGFTLTGITDDTLTFAAGFLCAGARHVVNTLWSVNDLSTALFSMFYYRDRQQGICRVAALQRAQQALRTLDSETLKTVYQPQMIALFDGQFKRLNEGRQSVKVKREASAAGSPEYEQWDAMYKQLSEKASLARRHKQKVQKAIAEMAEQLQPFSHPVYWAAFIGSGLR</sequence>
<evidence type="ECO:0000313" key="3">
    <source>
        <dbReference type="Proteomes" id="UP000500857"/>
    </source>
</evidence>
<dbReference type="PANTHER" id="PTHR10098:SF108">
    <property type="entry name" value="TETRATRICOPEPTIDE REPEAT PROTEIN 28"/>
    <property type="match status" value="1"/>
</dbReference>